<dbReference type="Proteomes" id="UP000324222">
    <property type="component" value="Unassembled WGS sequence"/>
</dbReference>
<feature type="region of interest" description="Disordered" evidence="1">
    <location>
        <begin position="113"/>
        <end position="155"/>
    </location>
</feature>
<keyword evidence="3" id="KW-1185">Reference proteome</keyword>
<reference evidence="2 3" key="1">
    <citation type="submission" date="2019-05" db="EMBL/GenBank/DDBJ databases">
        <title>Another draft genome of Portunus trituberculatus and its Hox gene families provides insights of decapod evolution.</title>
        <authorList>
            <person name="Jeong J.-H."/>
            <person name="Song I."/>
            <person name="Kim S."/>
            <person name="Choi T."/>
            <person name="Kim D."/>
            <person name="Ryu S."/>
            <person name="Kim W."/>
        </authorList>
    </citation>
    <scope>NUCLEOTIDE SEQUENCE [LARGE SCALE GENOMIC DNA]</scope>
    <source>
        <tissue evidence="2">Muscle</tissue>
    </source>
</reference>
<evidence type="ECO:0000313" key="3">
    <source>
        <dbReference type="Proteomes" id="UP000324222"/>
    </source>
</evidence>
<dbReference type="EMBL" id="VSRR010011794">
    <property type="protein sequence ID" value="MPC53667.1"/>
    <property type="molecule type" value="Genomic_DNA"/>
</dbReference>
<accession>A0A5B7G7X8</accession>
<gene>
    <name evidence="2" type="ORF">E2C01_047565</name>
</gene>
<feature type="compositionally biased region" description="Gly residues" evidence="1">
    <location>
        <begin position="146"/>
        <end position="155"/>
    </location>
</feature>
<name>A0A5B7G7X8_PORTR</name>
<dbReference type="AlphaFoldDB" id="A0A5B7G7X8"/>
<organism evidence="2 3">
    <name type="scientific">Portunus trituberculatus</name>
    <name type="common">Swimming crab</name>
    <name type="synonym">Neptunus trituberculatus</name>
    <dbReference type="NCBI Taxonomy" id="210409"/>
    <lineage>
        <taxon>Eukaryota</taxon>
        <taxon>Metazoa</taxon>
        <taxon>Ecdysozoa</taxon>
        <taxon>Arthropoda</taxon>
        <taxon>Crustacea</taxon>
        <taxon>Multicrustacea</taxon>
        <taxon>Malacostraca</taxon>
        <taxon>Eumalacostraca</taxon>
        <taxon>Eucarida</taxon>
        <taxon>Decapoda</taxon>
        <taxon>Pleocyemata</taxon>
        <taxon>Brachyura</taxon>
        <taxon>Eubrachyura</taxon>
        <taxon>Portunoidea</taxon>
        <taxon>Portunidae</taxon>
        <taxon>Portuninae</taxon>
        <taxon>Portunus</taxon>
    </lineage>
</organism>
<evidence type="ECO:0000256" key="1">
    <source>
        <dbReference type="SAM" id="MobiDB-lite"/>
    </source>
</evidence>
<evidence type="ECO:0000313" key="2">
    <source>
        <dbReference type="EMBL" id="MPC53667.1"/>
    </source>
</evidence>
<sequence length="155" mass="16241">MRDVKEGRAALGGGRAAVKATDANGRRREARSGLNLDVTVRVDRGYLRQKFLLSGSRKEAEAWTYEARVSVDRAAKRLLRHPGRRGVSLLAAARAAGLEFLCQGEGAARGGLGWRSQRHGDRARCSPPLSAPAGLGGRGSPRTPRGCGGGAAAAA</sequence>
<proteinExistence type="predicted"/>
<protein>
    <submittedName>
        <fullName evidence="2">Uncharacterized protein</fullName>
    </submittedName>
</protein>
<comment type="caution">
    <text evidence="2">The sequence shown here is derived from an EMBL/GenBank/DDBJ whole genome shotgun (WGS) entry which is preliminary data.</text>
</comment>